<dbReference type="EC" id="2.7.7.1" evidence="4"/>
<dbReference type="STRING" id="410359.Pcal_1625"/>
<dbReference type="RefSeq" id="WP_011850300.1">
    <property type="nucleotide sequence ID" value="NC_009073.1"/>
</dbReference>
<sequence length="168" mass="19208">MRALFVGRFQPLHWGHVKVVEWLLTHYDEVVIALGSADKALTFENPFTPGERLEMFRRHFGPNCRLLFCTVPDTGGSSSLWGAYVRHWCPPYQVAYSNNPYVAAALEYWGVEVRAHPHHEGYSATEVRRLMAQGDPRWKELVPSAVAEYIEEIGGVARVQHLYRAANR</sequence>
<reference evidence="6" key="1">
    <citation type="submission" date="2007-02" db="EMBL/GenBank/DDBJ databases">
        <title>Complete sequence of Pyrobaculum calidifontis JCM 11548.</title>
        <authorList>
            <consortium name="US DOE Joint Genome Institute"/>
            <person name="Copeland A."/>
            <person name="Lucas S."/>
            <person name="Lapidus A."/>
            <person name="Barry K."/>
            <person name="Glavina del Rio T."/>
            <person name="Dalin E."/>
            <person name="Tice H."/>
            <person name="Pitluck S."/>
            <person name="Chain P."/>
            <person name="Malfatti S."/>
            <person name="Shin M."/>
            <person name="Vergez L."/>
            <person name="Schmutz J."/>
            <person name="Larimer F."/>
            <person name="Land M."/>
            <person name="Hauser L."/>
            <person name="Kyrpides N."/>
            <person name="Mikhailova N."/>
            <person name="Cozen A.E."/>
            <person name="Fitz-Gibbon S.T."/>
            <person name="House C.H."/>
            <person name="Saltikov C."/>
            <person name="Lowe T.M."/>
            <person name="Richardson P."/>
        </authorList>
    </citation>
    <scope>NUCLEOTIDE SEQUENCE [LARGE SCALE GENOMIC DNA]</scope>
    <source>
        <strain evidence="6">JCM 11548</strain>
    </source>
</reference>
<feature type="domain" description="Cytidyltransferase-like" evidence="5">
    <location>
        <begin position="4"/>
        <end position="58"/>
    </location>
</feature>
<evidence type="ECO:0000256" key="2">
    <source>
        <dbReference type="ARBA" id="ARBA00022679"/>
    </source>
</evidence>
<accession>A3MWM5</accession>
<keyword evidence="4" id="KW-0963">Cytoplasm</keyword>
<name>A3MWM5_PYRCJ</name>
<evidence type="ECO:0000256" key="4">
    <source>
        <dbReference type="HAMAP-Rule" id="MF_00243"/>
    </source>
</evidence>
<keyword evidence="4" id="KW-0067">ATP-binding</keyword>
<dbReference type="HAMAP" id="MF_00243">
    <property type="entry name" value="NMN_adenylyltr"/>
    <property type="match status" value="1"/>
</dbReference>
<proteinExistence type="inferred from homology"/>
<dbReference type="UniPathway" id="UPA00253">
    <property type="reaction ID" value="UER00600"/>
</dbReference>
<dbReference type="Pfam" id="PF01467">
    <property type="entry name" value="CTP_transf_like"/>
    <property type="match status" value="1"/>
</dbReference>
<dbReference type="GeneID" id="4908139"/>
<comment type="catalytic activity">
    <reaction evidence="4">
        <text>beta-nicotinamide D-ribonucleotide + ATP + H(+) = diphosphate + NAD(+)</text>
        <dbReference type="Rhea" id="RHEA:21360"/>
        <dbReference type="ChEBI" id="CHEBI:14649"/>
        <dbReference type="ChEBI" id="CHEBI:15378"/>
        <dbReference type="ChEBI" id="CHEBI:30616"/>
        <dbReference type="ChEBI" id="CHEBI:33019"/>
        <dbReference type="ChEBI" id="CHEBI:57540"/>
        <dbReference type="EC" id="2.7.7.1"/>
    </reaction>
</comment>
<dbReference type="eggNOG" id="arCOG00972">
    <property type="taxonomic scope" value="Archaea"/>
</dbReference>
<dbReference type="KEGG" id="pcl:Pcal_1625"/>
<dbReference type="Gene3D" id="3.40.50.620">
    <property type="entry name" value="HUPs"/>
    <property type="match status" value="1"/>
</dbReference>
<gene>
    <name evidence="6" type="ordered locus">Pcal_1625</name>
</gene>
<dbReference type="GO" id="GO:0005524">
    <property type="term" value="F:ATP binding"/>
    <property type="evidence" value="ECO:0007669"/>
    <property type="project" value="UniProtKB-KW"/>
</dbReference>
<dbReference type="Proteomes" id="UP000001431">
    <property type="component" value="Chromosome"/>
</dbReference>
<protein>
    <recommendedName>
        <fullName evidence="4">Nicotinamide-nucleotide adenylyltransferase</fullName>
        <ecNumber evidence="4">2.7.7.1</ecNumber>
    </recommendedName>
    <alternativeName>
        <fullName evidence="4">NAD(+) diphosphorylase</fullName>
    </alternativeName>
    <alternativeName>
        <fullName evidence="4">NAD(+) pyrophosphorylase</fullName>
    </alternativeName>
    <alternativeName>
        <fullName evidence="4">NMN adenylyltransferase</fullName>
    </alternativeName>
</protein>
<dbReference type="GO" id="GO:0000309">
    <property type="term" value="F:nicotinamide-nucleotide adenylyltransferase activity"/>
    <property type="evidence" value="ECO:0007669"/>
    <property type="project" value="UniProtKB-UniRule"/>
</dbReference>
<dbReference type="GO" id="GO:0009435">
    <property type="term" value="P:NAD+ biosynthetic process"/>
    <property type="evidence" value="ECO:0007669"/>
    <property type="project" value="UniProtKB-UniRule"/>
</dbReference>
<dbReference type="AlphaFoldDB" id="A3MWM5"/>
<dbReference type="NCBIfam" id="TIGR00125">
    <property type="entry name" value="cyt_tran_rel"/>
    <property type="match status" value="1"/>
</dbReference>
<comment type="subcellular location">
    <subcellularLocation>
        <location evidence="4">Cytoplasm</location>
    </subcellularLocation>
</comment>
<dbReference type="InterPro" id="IPR004821">
    <property type="entry name" value="Cyt_trans-like"/>
</dbReference>
<dbReference type="HOGENOM" id="CLU_108783_0_0_2"/>
<keyword evidence="2 4" id="KW-0808">Transferase</keyword>
<dbReference type="EMBL" id="CP000561">
    <property type="protein sequence ID" value="ABO09042.1"/>
    <property type="molecule type" value="Genomic_DNA"/>
</dbReference>
<keyword evidence="7" id="KW-1185">Reference proteome</keyword>
<evidence type="ECO:0000313" key="7">
    <source>
        <dbReference type="Proteomes" id="UP000001431"/>
    </source>
</evidence>
<dbReference type="InterPro" id="IPR006418">
    <property type="entry name" value="NMN_Atrans_arc"/>
</dbReference>
<keyword evidence="4" id="KW-0662">Pyridine nucleotide biosynthesis</keyword>
<comment type="similarity">
    <text evidence="1 4">Belongs to the archaeal NMN adenylyltransferase family.</text>
</comment>
<dbReference type="NCBIfam" id="NF002243">
    <property type="entry name" value="PRK01153.1"/>
    <property type="match status" value="1"/>
</dbReference>
<dbReference type="OrthoDB" id="264480at2157"/>
<dbReference type="SUPFAM" id="SSF52374">
    <property type="entry name" value="Nucleotidylyl transferase"/>
    <property type="match status" value="1"/>
</dbReference>
<evidence type="ECO:0000256" key="3">
    <source>
        <dbReference type="ARBA" id="ARBA00022695"/>
    </source>
</evidence>
<dbReference type="GO" id="GO:0005737">
    <property type="term" value="C:cytoplasm"/>
    <property type="evidence" value="ECO:0007669"/>
    <property type="project" value="UniProtKB-SubCell"/>
</dbReference>
<dbReference type="PANTHER" id="PTHR21342">
    <property type="entry name" value="PHOSPHOPANTETHEINE ADENYLYLTRANSFERASE"/>
    <property type="match status" value="1"/>
</dbReference>
<keyword evidence="4" id="KW-0520">NAD</keyword>
<dbReference type="PANTHER" id="PTHR21342:SF0">
    <property type="entry name" value="BIFUNCTIONAL NMN ADENYLYLTRANSFERASE_NUDIX HYDROLASE"/>
    <property type="match status" value="1"/>
</dbReference>
<keyword evidence="3 4" id="KW-0548">Nucleotidyltransferase</keyword>
<evidence type="ECO:0000259" key="5">
    <source>
        <dbReference type="Pfam" id="PF01467"/>
    </source>
</evidence>
<evidence type="ECO:0000256" key="1">
    <source>
        <dbReference type="ARBA" id="ARBA00010124"/>
    </source>
</evidence>
<evidence type="ECO:0000313" key="6">
    <source>
        <dbReference type="EMBL" id="ABO09042.1"/>
    </source>
</evidence>
<organism evidence="6 7">
    <name type="scientific">Pyrobaculum calidifontis (strain DSM 21063 / JCM 11548 / VA1)</name>
    <dbReference type="NCBI Taxonomy" id="410359"/>
    <lineage>
        <taxon>Archaea</taxon>
        <taxon>Thermoproteota</taxon>
        <taxon>Thermoprotei</taxon>
        <taxon>Thermoproteales</taxon>
        <taxon>Thermoproteaceae</taxon>
        <taxon>Pyrobaculum</taxon>
    </lineage>
</organism>
<comment type="pathway">
    <text evidence="4">Cofactor biosynthesis; NAD(+) biosynthesis; NAD(+) from nicotinamide D-ribonucleotide: step 1/1.</text>
</comment>
<dbReference type="InterPro" id="IPR014729">
    <property type="entry name" value="Rossmann-like_a/b/a_fold"/>
</dbReference>
<keyword evidence="4" id="KW-0547">Nucleotide-binding</keyword>